<evidence type="ECO:0000256" key="3">
    <source>
        <dbReference type="ARBA" id="ARBA00023027"/>
    </source>
</evidence>
<gene>
    <name evidence="6" type="primary">LOC108815390</name>
</gene>
<dbReference type="InterPro" id="IPR044974">
    <property type="entry name" value="Disease_R_plants"/>
</dbReference>
<dbReference type="PANTHER" id="PTHR11017">
    <property type="entry name" value="LEUCINE-RICH REPEAT-CONTAINING PROTEIN"/>
    <property type="match status" value="1"/>
</dbReference>
<evidence type="ECO:0000256" key="2">
    <source>
        <dbReference type="ARBA" id="ARBA00022737"/>
    </source>
</evidence>
<keyword evidence="5" id="KW-1185">Reference proteome</keyword>
<dbReference type="SUPFAM" id="SSF52200">
    <property type="entry name" value="Toll/Interleukin receptor TIR domain"/>
    <property type="match status" value="1"/>
</dbReference>
<dbReference type="GO" id="GO:0043531">
    <property type="term" value="F:ADP binding"/>
    <property type="evidence" value="ECO:0007669"/>
    <property type="project" value="InterPro"/>
</dbReference>
<accession>A0A6J0K6D2</accession>
<protein>
    <submittedName>
        <fullName evidence="6">Disease resistance protein RUN1-like</fullName>
    </submittedName>
</protein>
<organism evidence="5 6">
    <name type="scientific">Raphanus sativus</name>
    <name type="common">Radish</name>
    <name type="synonym">Raphanus raphanistrum var. sativus</name>
    <dbReference type="NCBI Taxonomy" id="3726"/>
    <lineage>
        <taxon>Eukaryota</taxon>
        <taxon>Viridiplantae</taxon>
        <taxon>Streptophyta</taxon>
        <taxon>Embryophyta</taxon>
        <taxon>Tracheophyta</taxon>
        <taxon>Spermatophyta</taxon>
        <taxon>Magnoliopsida</taxon>
        <taxon>eudicotyledons</taxon>
        <taxon>Gunneridae</taxon>
        <taxon>Pentapetalae</taxon>
        <taxon>rosids</taxon>
        <taxon>malvids</taxon>
        <taxon>Brassicales</taxon>
        <taxon>Brassicaceae</taxon>
        <taxon>Brassiceae</taxon>
        <taxon>Raphanus</taxon>
    </lineage>
</organism>
<keyword evidence="1" id="KW-0433">Leucine-rich repeat</keyword>
<dbReference type="PROSITE" id="PS50104">
    <property type="entry name" value="TIR"/>
    <property type="match status" value="1"/>
</dbReference>
<sequence length="1140" mass="129548">MASSSSRTRLWKYDVFLSFRGPDTRKNIVSHIYSALRNKGIFTFKDDRTLEKGNSIPDELVTAIQTSRFALVVISENYAASTWCLEELRMIMELQAVEGGISVVPIFFGVAPCDVRHQTKSFATAFASMVRPETYAKVPRWRTALTQVANLSGFDSSVCVDDATMVEDVVRHLLDGLFPAHTPDEDVVGMSRHMEGLASLLEMESEEEVRFVGISGMGGVGKTTIAKYLYNRFSRQFPVRCFIDGVAKDYKEQGLPYLRKKFLSQIFRDEHVTLGSVVAGSDEIKSRLWHQKVFAVLDDVDQVEQLHGLAKEPTWFGSGSRIIILTRDKGLLDTCGVTNVYHVKCLDQDDALKMFKHISFGGGPCPDGFEKLLIRASRLAHGLPFALHSYSLHLHRKTAEEWEKALLEYEKSPHKNIFHIFRSSYEGLVPRDKIAFLHVACLFNGHHFLRASSLLDDSECRIKNLVEKSLVDISAQGCINMHVLVEEMGRELVLEESDHIPQRQRILWGNDVYDVLLLNMGTQRIEGLALDTYEIPGVLRILRSSYDSMPYLKYLNFYTRLDYQKLELFPHVASLPRMLRLLRWDAYPLTSLPSFPRGLIELTLHRSNLQNLCISNLYLNKLRRLDVSGSKHLIDLLDLSAATELEELVAEGCMRLRLIGLWSTRRRYSLRNLDISKCWGLESLPHFIPDWISLATEPIFFRFQGTRLKFEITALGPFENLCIEGNIKIRLEQLVGDAEHLSYISKQQTTFELRLMRPSNWPESHISGKTLHINRSYYNIRGYRFRCVSFSDFSCLAELKLINLNIQKIPDDIDLLHSLEKLDLSGNDFTHLPTTLRSLGNLNDLILCNCSELEELPSLPRQLQRLKLSDCTNLQSLPAHEESSQLLELHLDDCKSVQSLTHSLGQFTNLMLLDLSGHEFQTIPTSITDLLTLGTLCLNNCNKLESLEELPLSLNHLNAHSCSSLETVLLPLNHSMKHLDLSHCAQLKQCEEVITQFLKGGKHEEVLLRFACIPGTAIPSYFDNQSLGASTQLSFNDVGFTACIMVACSRPYYLQFLESSYTWNWEAGGVFRINLRPNIYRSHGMEEEEAVTEHYLVIIHVLCSKNSDQVANLLFNSALQLPRIPIAEIKACGVRIDNPN</sequence>
<keyword evidence="3" id="KW-0520">NAD</keyword>
<dbReference type="InterPro" id="IPR027417">
    <property type="entry name" value="P-loop_NTPase"/>
</dbReference>
<dbReference type="Gene3D" id="3.40.50.300">
    <property type="entry name" value="P-loop containing nucleotide triphosphate hydrolases"/>
    <property type="match status" value="1"/>
</dbReference>
<dbReference type="PROSITE" id="PS51450">
    <property type="entry name" value="LRR"/>
    <property type="match status" value="1"/>
</dbReference>
<dbReference type="SMART" id="SM00255">
    <property type="entry name" value="TIR"/>
    <property type="match status" value="1"/>
</dbReference>
<dbReference type="KEGG" id="rsz:108815390"/>
<dbReference type="InterPro" id="IPR002182">
    <property type="entry name" value="NB-ARC"/>
</dbReference>
<dbReference type="Gene3D" id="3.80.10.10">
    <property type="entry name" value="Ribonuclease Inhibitor"/>
    <property type="match status" value="3"/>
</dbReference>
<dbReference type="InterPro" id="IPR032675">
    <property type="entry name" value="LRR_dom_sf"/>
</dbReference>
<dbReference type="FunFam" id="3.40.50.10140:FF:000007">
    <property type="entry name" value="Disease resistance protein (TIR-NBS-LRR class)"/>
    <property type="match status" value="1"/>
</dbReference>
<evidence type="ECO:0000259" key="4">
    <source>
        <dbReference type="PROSITE" id="PS50104"/>
    </source>
</evidence>
<dbReference type="Pfam" id="PF23282">
    <property type="entry name" value="WHD_ROQ1"/>
    <property type="match status" value="1"/>
</dbReference>
<reference evidence="6" key="2">
    <citation type="submission" date="2025-08" db="UniProtKB">
        <authorList>
            <consortium name="RefSeq"/>
        </authorList>
    </citation>
    <scope>IDENTIFICATION</scope>
    <source>
        <tissue evidence="6">Leaf</tissue>
    </source>
</reference>
<dbReference type="SUPFAM" id="SSF52540">
    <property type="entry name" value="P-loop containing nucleoside triphosphate hydrolases"/>
    <property type="match status" value="1"/>
</dbReference>
<dbReference type="InterPro" id="IPR035897">
    <property type="entry name" value="Toll_tir_struct_dom_sf"/>
</dbReference>
<dbReference type="GeneID" id="108815390"/>
<feature type="domain" description="TIR" evidence="4">
    <location>
        <begin position="11"/>
        <end position="177"/>
    </location>
</feature>
<reference evidence="5" key="1">
    <citation type="journal article" date="2019" name="Database">
        <title>The radish genome database (RadishGD): an integrated information resource for radish genomics.</title>
        <authorList>
            <person name="Yu H.J."/>
            <person name="Baek S."/>
            <person name="Lee Y.J."/>
            <person name="Cho A."/>
            <person name="Mun J.H."/>
        </authorList>
    </citation>
    <scope>NUCLEOTIDE SEQUENCE [LARGE SCALE GENOMIC DNA]</scope>
    <source>
        <strain evidence="5">cv. WK10039</strain>
    </source>
</reference>
<dbReference type="Pfam" id="PF01582">
    <property type="entry name" value="TIR"/>
    <property type="match status" value="1"/>
</dbReference>
<dbReference type="GO" id="GO:0007165">
    <property type="term" value="P:signal transduction"/>
    <property type="evidence" value="ECO:0007669"/>
    <property type="project" value="InterPro"/>
</dbReference>
<keyword evidence="2" id="KW-0677">Repeat</keyword>
<dbReference type="GO" id="GO:0006952">
    <property type="term" value="P:defense response"/>
    <property type="evidence" value="ECO:0007669"/>
    <property type="project" value="InterPro"/>
</dbReference>
<dbReference type="InterPro" id="IPR042197">
    <property type="entry name" value="Apaf_helical"/>
</dbReference>
<dbReference type="InterPro" id="IPR001611">
    <property type="entry name" value="Leu-rich_rpt"/>
</dbReference>
<dbReference type="OrthoDB" id="1060944at2759"/>
<dbReference type="Proteomes" id="UP000504610">
    <property type="component" value="Chromosome 7"/>
</dbReference>
<dbReference type="RefSeq" id="XP_018443512.1">
    <property type="nucleotide sequence ID" value="XM_018588010.2"/>
</dbReference>
<evidence type="ECO:0000313" key="5">
    <source>
        <dbReference type="Proteomes" id="UP000504610"/>
    </source>
</evidence>
<dbReference type="InterPro" id="IPR000157">
    <property type="entry name" value="TIR_dom"/>
</dbReference>
<dbReference type="Gene3D" id="3.40.50.10140">
    <property type="entry name" value="Toll/interleukin-1 receptor homology (TIR) domain"/>
    <property type="match status" value="1"/>
</dbReference>
<dbReference type="InterPro" id="IPR058192">
    <property type="entry name" value="WHD_ROQ1-like"/>
</dbReference>
<dbReference type="Pfam" id="PF00931">
    <property type="entry name" value="NB-ARC"/>
    <property type="match status" value="1"/>
</dbReference>
<evidence type="ECO:0000256" key="1">
    <source>
        <dbReference type="ARBA" id="ARBA00022614"/>
    </source>
</evidence>
<dbReference type="PANTHER" id="PTHR11017:SF501">
    <property type="entry name" value="ADP-RIBOSYL CYCLASE_CYCLIC ADP-RIBOSE HYDROLASE-RELATED"/>
    <property type="match status" value="1"/>
</dbReference>
<dbReference type="Gene3D" id="1.10.8.430">
    <property type="entry name" value="Helical domain of apoptotic protease-activating factors"/>
    <property type="match status" value="1"/>
</dbReference>
<dbReference type="SUPFAM" id="SSF52058">
    <property type="entry name" value="L domain-like"/>
    <property type="match status" value="1"/>
</dbReference>
<name>A0A6J0K6D2_RAPSA</name>
<dbReference type="PRINTS" id="PR00364">
    <property type="entry name" value="DISEASERSIST"/>
</dbReference>
<dbReference type="AlphaFoldDB" id="A0A6J0K6D2"/>
<proteinExistence type="predicted"/>
<evidence type="ECO:0000313" key="6">
    <source>
        <dbReference type="RefSeq" id="XP_018443512.1"/>
    </source>
</evidence>